<protein>
    <submittedName>
        <fullName evidence="1">Uncharacterized protein</fullName>
    </submittedName>
</protein>
<accession>A0A0E9QR24</accession>
<proteinExistence type="predicted"/>
<name>A0A0E9QR24_ANGAN</name>
<organism evidence="1">
    <name type="scientific">Anguilla anguilla</name>
    <name type="common">European freshwater eel</name>
    <name type="synonym">Muraena anguilla</name>
    <dbReference type="NCBI Taxonomy" id="7936"/>
    <lineage>
        <taxon>Eukaryota</taxon>
        <taxon>Metazoa</taxon>
        <taxon>Chordata</taxon>
        <taxon>Craniata</taxon>
        <taxon>Vertebrata</taxon>
        <taxon>Euteleostomi</taxon>
        <taxon>Actinopterygii</taxon>
        <taxon>Neopterygii</taxon>
        <taxon>Teleostei</taxon>
        <taxon>Anguilliformes</taxon>
        <taxon>Anguillidae</taxon>
        <taxon>Anguilla</taxon>
    </lineage>
</organism>
<reference evidence="1" key="1">
    <citation type="submission" date="2014-11" db="EMBL/GenBank/DDBJ databases">
        <authorList>
            <person name="Amaro Gonzalez C."/>
        </authorList>
    </citation>
    <scope>NUCLEOTIDE SEQUENCE</scope>
</reference>
<sequence length="14" mass="1778">MWGLCLFLHFHINF</sequence>
<reference evidence="1" key="2">
    <citation type="journal article" date="2015" name="Fish Shellfish Immunol.">
        <title>Early steps in the European eel (Anguilla anguilla)-Vibrio vulnificus interaction in the gills: Role of the RtxA13 toxin.</title>
        <authorList>
            <person name="Callol A."/>
            <person name="Pajuelo D."/>
            <person name="Ebbesson L."/>
            <person name="Teles M."/>
            <person name="MacKenzie S."/>
            <person name="Amaro C."/>
        </authorList>
    </citation>
    <scope>NUCLEOTIDE SEQUENCE</scope>
</reference>
<dbReference type="EMBL" id="GBXM01089318">
    <property type="protein sequence ID" value="JAH19259.1"/>
    <property type="molecule type" value="Transcribed_RNA"/>
</dbReference>
<evidence type="ECO:0000313" key="1">
    <source>
        <dbReference type="EMBL" id="JAH19259.1"/>
    </source>
</evidence>